<gene>
    <name evidence="2" type="ORF">CUC44_05010</name>
</gene>
<name>A0A2M8HBW3_9GAMM</name>
<dbReference type="PANTHER" id="PTHR43355:SF2">
    <property type="entry name" value="FLAVIN REDUCTASE (NADPH)"/>
    <property type="match status" value="1"/>
</dbReference>
<dbReference type="EMBL" id="PGCP01000005">
    <property type="protein sequence ID" value="PJC94066.1"/>
    <property type="molecule type" value="Genomic_DNA"/>
</dbReference>
<dbReference type="Pfam" id="PF13460">
    <property type="entry name" value="NAD_binding_10"/>
    <property type="match status" value="1"/>
</dbReference>
<accession>A0A2M8HBW3</accession>
<protein>
    <submittedName>
        <fullName evidence="2">3-beta hydroxysteroid dehydrogenase</fullName>
    </submittedName>
</protein>
<evidence type="ECO:0000313" key="3">
    <source>
        <dbReference type="Proteomes" id="UP000232060"/>
    </source>
</evidence>
<feature type="domain" description="NAD(P)-binding" evidence="1">
    <location>
        <begin position="7"/>
        <end position="200"/>
    </location>
</feature>
<sequence length="212" mass="22456">MKIALIGASGFVGAAILNEAIDRGHSVTALVRDVSKIAPHPRVHAVAVDAQDPKALAEALKGHDRVISAYNPGWSVPDIYEQYLKGASAIVSAAVAANSWLLVIGGAGSLEIAPGVQLVDTPDFPAEWKQGALAARDGLTALRRETRLDWRFVSPPVFLEPGEKRGGYQLGGDQVLFSGDKPAGITVGDLADGVMNEVEQPAHLRQRFTLGY</sequence>
<evidence type="ECO:0000259" key="1">
    <source>
        <dbReference type="Pfam" id="PF13460"/>
    </source>
</evidence>
<dbReference type="OrthoDB" id="7352421at2"/>
<evidence type="ECO:0000313" key="2">
    <source>
        <dbReference type="EMBL" id="PJC94066.1"/>
    </source>
</evidence>
<dbReference type="InterPro" id="IPR051606">
    <property type="entry name" value="Polyketide_Oxido-like"/>
</dbReference>
<comment type="caution">
    <text evidence="2">The sequence shown here is derived from an EMBL/GenBank/DDBJ whole genome shotgun (WGS) entry which is preliminary data.</text>
</comment>
<dbReference type="AlphaFoldDB" id="A0A2M8HBW3"/>
<keyword evidence="3" id="KW-1185">Reference proteome</keyword>
<proteinExistence type="predicted"/>
<organism evidence="2 3">
    <name type="scientific">Aeromonas lusitana</name>
    <dbReference type="NCBI Taxonomy" id="931529"/>
    <lineage>
        <taxon>Bacteria</taxon>
        <taxon>Pseudomonadati</taxon>
        <taxon>Pseudomonadota</taxon>
        <taxon>Gammaproteobacteria</taxon>
        <taxon>Aeromonadales</taxon>
        <taxon>Aeromonadaceae</taxon>
        <taxon>Aeromonas</taxon>
    </lineage>
</organism>
<dbReference type="RefSeq" id="WP_100858895.1">
    <property type="nucleotide sequence ID" value="NZ_PGCP01000005.1"/>
</dbReference>
<dbReference type="Proteomes" id="UP000232060">
    <property type="component" value="Unassembled WGS sequence"/>
</dbReference>
<dbReference type="InterPro" id="IPR036291">
    <property type="entry name" value="NAD(P)-bd_dom_sf"/>
</dbReference>
<dbReference type="SUPFAM" id="SSF51735">
    <property type="entry name" value="NAD(P)-binding Rossmann-fold domains"/>
    <property type="match status" value="1"/>
</dbReference>
<dbReference type="GO" id="GO:0016646">
    <property type="term" value="F:oxidoreductase activity, acting on the CH-NH group of donors, NAD or NADP as acceptor"/>
    <property type="evidence" value="ECO:0007669"/>
    <property type="project" value="TreeGrafter"/>
</dbReference>
<reference evidence="2 3" key="1">
    <citation type="submission" date="2017-11" db="EMBL/GenBank/DDBJ databases">
        <title>Draft genome sequence of environmental isolate Aeromonas lusitania sp. nov. MDC 2473.</title>
        <authorList>
            <person name="Colston S.M."/>
            <person name="Navarro A."/>
            <person name="Martinez-Murcia A.J."/>
            <person name="Graf J."/>
        </authorList>
    </citation>
    <scope>NUCLEOTIDE SEQUENCE [LARGE SCALE GENOMIC DNA]</scope>
    <source>
        <strain evidence="2 3">MDC 2473</strain>
    </source>
</reference>
<dbReference type="InterPro" id="IPR016040">
    <property type="entry name" value="NAD(P)-bd_dom"/>
</dbReference>
<dbReference type="PANTHER" id="PTHR43355">
    <property type="entry name" value="FLAVIN REDUCTASE (NADPH)"/>
    <property type="match status" value="1"/>
</dbReference>
<dbReference type="Gene3D" id="3.40.50.720">
    <property type="entry name" value="NAD(P)-binding Rossmann-like Domain"/>
    <property type="match status" value="1"/>
</dbReference>